<dbReference type="GO" id="GO:0035925">
    <property type="term" value="F:mRNA 3'-UTR AU-rich region binding"/>
    <property type="evidence" value="ECO:0007669"/>
    <property type="project" value="TreeGrafter"/>
</dbReference>
<dbReference type="HAMAP" id="MF_00622">
    <property type="entry name" value="Exosome_Rrp42"/>
    <property type="match status" value="1"/>
</dbReference>
<dbReference type="NCBIfam" id="NF003282">
    <property type="entry name" value="PRK04282.1-1"/>
    <property type="match status" value="1"/>
</dbReference>
<dbReference type="Proteomes" id="UP000750197">
    <property type="component" value="Unassembled WGS sequence"/>
</dbReference>
<dbReference type="GO" id="GO:0000177">
    <property type="term" value="C:cytoplasmic exosome (RNase complex)"/>
    <property type="evidence" value="ECO:0007669"/>
    <property type="project" value="TreeGrafter"/>
</dbReference>
<dbReference type="InterPro" id="IPR036345">
    <property type="entry name" value="ExoRNase_PH_dom2_sf"/>
</dbReference>
<gene>
    <name evidence="4" type="primary">rrp42</name>
    <name evidence="7" type="ORF">J9259_01725</name>
    <name evidence="8" type="ORF">KIY12_08780</name>
</gene>
<sequence length="251" mass="27304">MSDVKRGHILNVLSRGVRTDGRKFDEFREITVETGIVESAEGSARLRLGNTEVIVGIKMEVGEPFADSPDKGVLTTNVELIPMASDDFESGPPSPSAIELSRVVDRGIRESQLIDMSALCITPKEEVWVLYIDVYPLDYDGNLFDAASLAAISALKHTVVPAKRYGKGENYQLPLRSVPVSCTTVKIGDRLIVDPTLEEEDVSSARLTVATDENGDIRAMQKGGTGYFTLDEVRTAIKMSVAAGSTIRNKL</sequence>
<comment type="subcellular location">
    <subcellularLocation>
        <location evidence="1 4">Cytoplasm</location>
    </subcellularLocation>
</comment>
<evidence type="ECO:0000313" key="7">
    <source>
        <dbReference type="EMBL" id="MBX8631232.1"/>
    </source>
</evidence>
<dbReference type="PANTHER" id="PTHR11097:SF8">
    <property type="entry name" value="EXOSOME COMPLEX COMPONENT RRP42"/>
    <property type="match status" value="1"/>
</dbReference>
<feature type="domain" description="Exoribonuclease phosphorolytic" evidence="5">
    <location>
        <begin position="26"/>
        <end position="161"/>
    </location>
</feature>
<reference evidence="7" key="1">
    <citation type="submission" date="2021-04" db="EMBL/GenBank/DDBJ databases">
        <title>Genomic insights into ecological role and evolution of a novel Thermoplasmata order Candidatus Sysuiplasmatales.</title>
        <authorList>
            <person name="Yuan Y."/>
        </authorList>
    </citation>
    <scope>NUCLEOTIDE SEQUENCE</scope>
    <source>
        <strain evidence="8">TUT19-bin139</strain>
        <strain evidence="7">YP2-bin.285</strain>
    </source>
</reference>
<evidence type="ECO:0000313" key="9">
    <source>
        <dbReference type="Proteomes" id="UP000716004"/>
    </source>
</evidence>
<dbReference type="Gene3D" id="3.30.230.70">
    <property type="entry name" value="GHMP Kinase, N-terminal domain"/>
    <property type="match status" value="1"/>
</dbReference>
<organism evidence="7 9">
    <name type="scientific">Candidatus Sysuiplasma superficiale</name>
    <dbReference type="NCBI Taxonomy" id="2823368"/>
    <lineage>
        <taxon>Archaea</taxon>
        <taxon>Methanobacteriati</taxon>
        <taxon>Thermoplasmatota</taxon>
        <taxon>Thermoplasmata</taxon>
        <taxon>Candidatus Sysuiplasmatales</taxon>
        <taxon>Candidatus Sysuiplasmataceae</taxon>
        <taxon>Candidatus Sysuiplasma</taxon>
    </lineage>
</organism>
<dbReference type="InterPro" id="IPR050590">
    <property type="entry name" value="Exosome_comp_Rrp42_subfam"/>
</dbReference>
<dbReference type="Proteomes" id="UP000716004">
    <property type="component" value="Unassembled WGS sequence"/>
</dbReference>
<dbReference type="FunFam" id="3.30.230.70:FF:000017">
    <property type="entry name" value="Exosome complex component Rrp42"/>
    <property type="match status" value="1"/>
</dbReference>
<dbReference type="PANTHER" id="PTHR11097">
    <property type="entry name" value="EXOSOME COMPLEX EXONUCLEASE RIBOSOMAL RNA PROCESSING PROTEIN"/>
    <property type="match status" value="1"/>
</dbReference>
<dbReference type="SUPFAM" id="SSF54211">
    <property type="entry name" value="Ribosomal protein S5 domain 2-like"/>
    <property type="match status" value="1"/>
</dbReference>
<evidence type="ECO:0000256" key="3">
    <source>
        <dbReference type="ARBA" id="ARBA00022835"/>
    </source>
</evidence>
<comment type="function">
    <text evidence="4">Non-catalytic component of the exosome, which is a complex involved in RNA degradation. Contributes to the structuring of the Rrp41 active site.</text>
</comment>
<evidence type="ECO:0000256" key="1">
    <source>
        <dbReference type="ARBA" id="ARBA00004496"/>
    </source>
</evidence>
<dbReference type="Pfam" id="PF03725">
    <property type="entry name" value="RNase_PH_C"/>
    <property type="match status" value="1"/>
</dbReference>
<keyword evidence="3 4" id="KW-0271">Exosome</keyword>
<evidence type="ECO:0000259" key="6">
    <source>
        <dbReference type="Pfam" id="PF03725"/>
    </source>
</evidence>
<evidence type="ECO:0000313" key="8">
    <source>
        <dbReference type="EMBL" id="MBX8644796.1"/>
    </source>
</evidence>
<dbReference type="EMBL" id="JAHEAC010000103">
    <property type="protein sequence ID" value="MBX8644796.1"/>
    <property type="molecule type" value="Genomic_DNA"/>
</dbReference>
<accession>A0A8J7YI84</accession>
<proteinExistence type="inferred from homology"/>
<keyword evidence="2 4" id="KW-0963">Cytoplasm</keyword>
<dbReference type="GO" id="GO:0016075">
    <property type="term" value="P:rRNA catabolic process"/>
    <property type="evidence" value="ECO:0007669"/>
    <property type="project" value="TreeGrafter"/>
</dbReference>
<dbReference type="EMBL" id="JAGVSJ010000002">
    <property type="protein sequence ID" value="MBX8631232.1"/>
    <property type="molecule type" value="Genomic_DNA"/>
</dbReference>
<protein>
    <recommendedName>
        <fullName evidence="4">Exosome complex component Rrp42</fullName>
    </recommendedName>
</protein>
<comment type="caution">
    <text evidence="7">The sequence shown here is derived from an EMBL/GenBank/DDBJ whole genome shotgun (WGS) entry which is preliminary data.</text>
</comment>
<dbReference type="SUPFAM" id="SSF55666">
    <property type="entry name" value="Ribonuclease PH domain 2-like"/>
    <property type="match status" value="1"/>
</dbReference>
<comment type="subunit">
    <text evidence="4">Component of the archaeal exosome complex. Forms a hexameric ring-like arrangement composed of 3 Rrp41-Rrp42 heterodimers. The hexameric ring associates with a trimer of Rrp4 and/or Csl4 subunits.</text>
</comment>
<evidence type="ECO:0000256" key="4">
    <source>
        <dbReference type="HAMAP-Rule" id="MF_00622"/>
    </source>
</evidence>
<dbReference type="Pfam" id="PF01138">
    <property type="entry name" value="RNase_PH"/>
    <property type="match status" value="1"/>
</dbReference>
<dbReference type="InterPro" id="IPR001247">
    <property type="entry name" value="ExoRNase_PH_dom1"/>
</dbReference>
<comment type="similarity">
    <text evidence="4">Belongs to the RNase PH family. Rrp42 subfamily.</text>
</comment>
<dbReference type="InterPro" id="IPR020568">
    <property type="entry name" value="Ribosomal_Su5_D2-typ_SF"/>
</dbReference>
<evidence type="ECO:0000256" key="2">
    <source>
        <dbReference type="ARBA" id="ARBA00022490"/>
    </source>
</evidence>
<dbReference type="InterPro" id="IPR027408">
    <property type="entry name" value="PNPase/RNase_PH_dom_sf"/>
</dbReference>
<feature type="domain" description="Exoribonuclease phosphorolytic" evidence="6">
    <location>
        <begin position="178"/>
        <end position="242"/>
    </location>
</feature>
<evidence type="ECO:0000259" key="5">
    <source>
        <dbReference type="Pfam" id="PF01138"/>
    </source>
</evidence>
<name>A0A8J7YI84_9ARCH</name>
<dbReference type="InterPro" id="IPR015847">
    <property type="entry name" value="ExoRNase_PH_dom2"/>
</dbReference>
<dbReference type="InterPro" id="IPR020869">
    <property type="entry name" value="Rrp42_archaea"/>
</dbReference>
<dbReference type="AlphaFoldDB" id="A0A8J7YI84"/>